<dbReference type="Proteomes" id="UP000811246">
    <property type="component" value="Chromosome 11"/>
</dbReference>
<evidence type="ECO:0000313" key="3">
    <source>
        <dbReference type="Proteomes" id="UP000811246"/>
    </source>
</evidence>
<reference evidence="2" key="1">
    <citation type="submission" date="2021-01" db="EMBL/GenBank/DDBJ databases">
        <authorList>
            <person name="Lovell J.T."/>
            <person name="Bentley N."/>
            <person name="Bhattarai G."/>
            <person name="Jenkins J.W."/>
            <person name="Sreedasyam A."/>
            <person name="Alarcon Y."/>
            <person name="Bock C."/>
            <person name="Boston L."/>
            <person name="Carlson J."/>
            <person name="Cervantes K."/>
            <person name="Clermont K."/>
            <person name="Krom N."/>
            <person name="Kubenka K."/>
            <person name="Mamidi S."/>
            <person name="Mattison C."/>
            <person name="Monteros M."/>
            <person name="Pisani C."/>
            <person name="Plott C."/>
            <person name="Rajasekar S."/>
            <person name="Rhein H.S."/>
            <person name="Rohla C."/>
            <person name="Song M."/>
            <person name="Hilaire R.S."/>
            <person name="Shu S."/>
            <person name="Wells L."/>
            <person name="Wang X."/>
            <person name="Webber J."/>
            <person name="Heerema R.J."/>
            <person name="Klein P."/>
            <person name="Conner P."/>
            <person name="Grauke L."/>
            <person name="Grimwood J."/>
            <person name="Schmutz J."/>
            <person name="Randall J.J."/>
        </authorList>
    </citation>
    <scope>NUCLEOTIDE SEQUENCE</scope>
    <source>
        <tissue evidence="2">Leaf</tissue>
    </source>
</reference>
<sequence>MPPSSLYSNPPTTHLCLPLLRIPNFQPIPTLVHPNPNSSPPHSSVMGENTKDQFDRQQLPLEGARELDVREHDELEKCRPLNFDGQQLPKSQPLNLDGRHSTDRARPSHPSQTERSPLETLP</sequence>
<feature type="compositionally biased region" description="Basic and acidic residues" evidence="1">
    <location>
        <begin position="63"/>
        <end position="79"/>
    </location>
</feature>
<feature type="compositionally biased region" description="Polar residues" evidence="1">
    <location>
        <begin position="84"/>
        <end position="94"/>
    </location>
</feature>
<evidence type="ECO:0000313" key="2">
    <source>
        <dbReference type="EMBL" id="KAG6689701.1"/>
    </source>
</evidence>
<feature type="compositionally biased region" description="Low complexity" evidence="1">
    <location>
        <begin position="33"/>
        <end position="44"/>
    </location>
</feature>
<comment type="caution">
    <text evidence="2">The sequence shown here is derived from an EMBL/GenBank/DDBJ whole genome shotgun (WGS) entry which is preliminary data.</text>
</comment>
<protein>
    <submittedName>
        <fullName evidence="2">Uncharacterized protein</fullName>
    </submittedName>
</protein>
<dbReference type="EMBL" id="CM031835">
    <property type="protein sequence ID" value="KAG6689701.1"/>
    <property type="molecule type" value="Genomic_DNA"/>
</dbReference>
<organism evidence="2 3">
    <name type="scientific">Carya illinoinensis</name>
    <name type="common">Pecan</name>
    <dbReference type="NCBI Taxonomy" id="32201"/>
    <lineage>
        <taxon>Eukaryota</taxon>
        <taxon>Viridiplantae</taxon>
        <taxon>Streptophyta</taxon>
        <taxon>Embryophyta</taxon>
        <taxon>Tracheophyta</taxon>
        <taxon>Spermatophyta</taxon>
        <taxon>Magnoliopsida</taxon>
        <taxon>eudicotyledons</taxon>
        <taxon>Gunneridae</taxon>
        <taxon>Pentapetalae</taxon>
        <taxon>rosids</taxon>
        <taxon>fabids</taxon>
        <taxon>Fagales</taxon>
        <taxon>Juglandaceae</taxon>
        <taxon>Carya</taxon>
    </lineage>
</organism>
<accession>A0A922DRX3</accession>
<name>A0A922DRX3_CARIL</name>
<gene>
    <name evidence="2" type="ORF">I3842_11G188400</name>
</gene>
<feature type="region of interest" description="Disordered" evidence="1">
    <location>
        <begin position="26"/>
        <end position="122"/>
    </location>
</feature>
<feature type="compositionally biased region" description="Basic and acidic residues" evidence="1">
    <location>
        <begin position="97"/>
        <end position="106"/>
    </location>
</feature>
<proteinExistence type="predicted"/>
<evidence type="ECO:0000256" key="1">
    <source>
        <dbReference type="SAM" id="MobiDB-lite"/>
    </source>
</evidence>
<dbReference type="AlphaFoldDB" id="A0A922DRX3"/>